<dbReference type="AlphaFoldDB" id="A0A2T6BE17"/>
<name>A0A2T6BE17_9RHOB</name>
<dbReference type="EC" id="3.1.3.18" evidence="4"/>
<dbReference type="SUPFAM" id="SSF56784">
    <property type="entry name" value="HAD-like"/>
    <property type="match status" value="1"/>
</dbReference>
<dbReference type="PRINTS" id="PR00413">
    <property type="entry name" value="HADHALOGNASE"/>
</dbReference>
<comment type="caution">
    <text evidence="5">The sequence shown here is derived from an EMBL/GenBank/DDBJ whole genome shotgun (WGS) entry which is preliminary data.</text>
</comment>
<dbReference type="GO" id="GO:0006281">
    <property type="term" value="P:DNA repair"/>
    <property type="evidence" value="ECO:0007669"/>
    <property type="project" value="TreeGrafter"/>
</dbReference>
<dbReference type="NCBIfam" id="TIGR01549">
    <property type="entry name" value="HAD-SF-IA-v1"/>
    <property type="match status" value="1"/>
</dbReference>
<dbReference type="PANTHER" id="PTHR43434">
    <property type="entry name" value="PHOSPHOGLYCOLATE PHOSPHATASE"/>
    <property type="match status" value="1"/>
</dbReference>
<evidence type="ECO:0000256" key="4">
    <source>
        <dbReference type="ARBA" id="ARBA00013078"/>
    </source>
</evidence>
<keyword evidence="6" id="KW-1185">Reference proteome</keyword>
<sequence>MGRQIKGLLFDKDGTLLDFDATWGAWARGFLGELSAGDPALSLRMGQAIGYDIEAEVFDPASPVIAGTADVAIDLLLPFLPHWERDALLAHGNEKAARAALVAPCDLAALFDQLEALDLRLGVATNDSESSAHAHVAALGLQGRFDRILGFDSGYGGKPAPEMLWAFSEPLGLAPDEVAMIGDSTHDLHAGKAAGMVRVGVLTGPAPAAELEPHADVVLASVAELPAWLSRD</sequence>
<dbReference type="OrthoDB" id="9797743at2"/>
<dbReference type="SFLD" id="SFLDS00003">
    <property type="entry name" value="Haloacid_Dehalogenase"/>
    <property type="match status" value="1"/>
</dbReference>
<dbReference type="EMBL" id="QBKS01000002">
    <property type="protein sequence ID" value="PTX54308.1"/>
    <property type="molecule type" value="Genomic_DNA"/>
</dbReference>
<dbReference type="InterPro" id="IPR023198">
    <property type="entry name" value="PGP-like_dom2"/>
</dbReference>
<evidence type="ECO:0000313" key="5">
    <source>
        <dbReference type="EMBL" id="PTX54308.1"/>
    </source>
</evidence>
<dbReference type="PANTHER" id="PTHR43434:SF1">
    <property type="entry name" value="PHOSPHOGLYCOLATE PHOSPHATASE"/>
    <property type="match status" value="1"/>
</dbReference>
<dbReference type="SFLD" id="SFLDG01129">
    <property type="entry name" value="C1.5:_HAD__Beta-PGM__Phosphata"/>
    <property type="match status" value="1"/>
</dbReference>
<comment type="pathway">
    <text evidence="2">Organic acid metabolism; glycolate biosynthesis; glycolate from 2-phosphoglycolate: step 1/1.</text>
</comment>
<comment type="similarity">
    <text evidence="3">Belongs to the HAD-like hydrolase superfamily. CbbY/CbbZ/Gph/YieH family.</text>
</comment>
<organism evidence="5 6">
    <name type="scientific">Litoreibacter ponti</name>
    <dbReference type="NCBI Taxonomy" id="1510457"/>
    <lineage>
        <taxon>Bacteria</taxon>
        <taxon>Pseudomonadati</taxon>
        <taxon>Pseudomonadota</taxon>
        <taxon>Alphaproteobacteria</taxon>
        <taxon>Rhodobacterales</taxon>
        <taxon>Roseobacteraceae</taxon>
        <taxon>Litoreibacter</taxon>
    </lineage>
</organism>
<dbReference type="GO" id="GO:0008967">
    <property type="term" value="F:phosphoglycolate phosphatase activity"/>
    <property type="evidence" value="ECO:0007669"/>
    <property type="project" value="UniProtKB-EC"/>
</dbReference>
<comment type="catalytic activity">
    <reaction evidence="1">
        <text>2-phosphoglycolate + H2O = glycolate + phosphate</text>
        <dbReference type="Rhea" id="RHEA:14369"/>
        <dbReference type="ChEBI" id="CHEBI:15377"/>
        <dbReference type="ChEBI" id="CHEBI:29805"/>
        <dbReference type="ChEBI" id="CHEBI:43474"/>
        <dbReference type="ChEBI" id="CHEBI:58033"/>
        <dbReference type="EC" id="3.1.3.18"/>
    </reaction>
</comment>
<dbReference type="Gene3D" id="3.40.50.1000">
    <property type="entry name" value="HAD superfamily/HAD-like"/>
    <property type="match status" value="1"/>
</dbReference>
<protein>
    <recommendedName>
        <fullName evidence="4">phosphoglycolate phosphatase</fullName>
        <ecNumber evidence="4">3.1.3.18</ecNumber>
    </recommendedName>
</protein>
<dbReference type="Pfam" id="PF00702">
    <property type="entry name" value="Hydrolase"/>
    <property type="match status" value="1"/>
</dbReference>
<dbReference type="InterPro" id="IPR006439">
    <property type="entry name" value="HAD-SF_hydro_IA"/>
</dbReference>
<gene>
    <name evidence="5" type="ORF">C8N43_3122</name>
</gene>
<dbReference type="InterPro" id="IPR023214">
    <property type="entry name" value="HAD_sf"/>
</dbReference>
<dbReference type="GO" id="GO:0005829">
    <property type="term" value="C:cytosol"/>
    <property type="evidence" value="ECO:0007669"/>
    <property type="project" value="TreeGrafter"/>
</dbReference>
<dbReference type="InterPro" id="IPR050155">
    <property type="entry name" value="HAD-like_hydrolase_sf"/>
</dbReference>
<evidence type="ECO:0000313" key="6">
    <source>
        <dbReference type="Proteomes" id="UP000243978"/>
    </source>
</evidence>
<reference evidence="5 6" key="1">
    <citation type="submission" date="2018-04" db="EMBL/GenBank/DDBJ databases">
        <title>Genomic Encyclopedia of Archaeal and Bacterial Type Strains, Phase II (KMG-II): from individual species to whole genera.</title>
        <authorList>
            <person name="Goeker M."/>
        </authorList>
    </citation>
    <scope>NUCLEOTIDE SEQUENCE [LARGE SCALE GENOMIC DNA]</scope>
    <source>
        <strain evidence="5 6">DSM 100977</strain>
    </source>
</reference>
<dbReference type="InterPro" id="IPR036412">
    <property type="entry name" value="HAD-like_sf"/>
</dbReference>
<evidence type="ECO:0000256" key="3">
    <source>
        <dbReference type="ARBA" id="ARBA00006171"/>
    </source>
</evidence>
<proteinExistence type="inferred from homology"/>
<accession>A0A2T6BE17</accession>
<dbReference type="Proteomes" id="UP000243978">
    <property type="component" value="Unassembled WGS sequence"/>
</dbReference>
<evidence type="ECO:0000256" key="1">
    <source>
        <dbReference type="ARBA" id="ARBA00000830"/>
    </source>
</evidence>
<evidence type="ECO:0000256" key="2">
    <source>
        <dbReference type="ARBA" id="ARBA00004818"/>
    </source>
</evidence>
<dbReference type="RefSeq" id="WP_107846657.1">
    <property type="nucleotide sequence ID" value="NZ_QBKS01000002.1"/>
</dbReference>
<dbReference type="Gene3D" id="1.10.150.240">
    <property type="entry name" value="Putative phosphatase, domain 2"/>
    <property type="match status" value="1"/>
</dbReference>